<dbReference type="PANTHER" id="PTHR10900:SF77">
    <property type="entry name" value="FI19380P1"/>
    <property type="match status" value="1"/>
</dbReference>
<sequence>MKHKVVFAALLAAMGLSTSAFADNLLEVMDTDGGFKTMLAAIKKAGLEDQFKSAGPMTVFAPTDFAFQAMPKDKLDKLMNDKEALKKVLLLHVINAKVTKADVDAGKVKTMEGENVSLSVNEGIKIDNVPVVGQGINADNGVIHAMTAVLLPKS</sequence>
<dbReference type="InterPro" id="IPR050904">
    <property type="entry name" value="Adhesion/Biosynth-related"/>
</dbReference>
<dbReference type="Pfam" id="PF02469">
    <property type="entry name" value="Fasciclin"/>
    <property type="match status" value="1"/>
</dbReference>
<feature type="signal peptide" evidence="1">
    <location>
        <begin position="1"/>
        <end position="22"/>
    </location>
</feature>
<name>A0A2R5F9Y1_9PROT</name>
<dbReference type="InterPro" id="IPR000782">
    <property type="entry name" value="FAS1_domain"/>
</dbReference>
<feature type="chain" id="PRO_5015331256" description="FAS1 domain-containing protein" evidence="1">
    <location>
        <begin position="23"/>
        <end position="154"/>
    </location>
</feature>
<dbReference type="OrthoDB" id="9800666at2"/>
<dbReference type="SUPFAM" id="SSF82153">
    <property type="entry name" value="FAS1 domain"/>
    <property type="match status" value="1"/>
</dbReference>
<dbReference type="InterPro" id="IPR036378">
    <property type="entry name" value="FAS1_dom_sf"/>
</dbReference>
<dbReference type="Proteomes" id="UP000245081">
    <property type="component" value="Unassembled WGS sequence"/>
</dbReference>
<gene>
    <name evidence="3" type="ORF">NMK_2643</name>
</gene>
<protein>
    <recommendedName>
        <fullName evidence="2">FAS1 domain-containing protein</fullName>
    </recommendedName>
</protein>
<evidence type="ECO:0000313" key="3">
    <source>
        <dbReference type="EMBL" id="GBG15042.1"/>
    </source>
</evidence>
<dbReference type="AlphaFoldDB" id="A0A2R5F9Y1"/>
<keyword evidence="1" id="KW-0732">Signal</keyword>
<dbReference type="SMART" id="SM00554">
    <property type="entry name" value="FAS1"/>
    <property type="match status" value="1"/>
</dbReference>
<evidence type="ECO:0000256" key="1">
    <source>
        <dbReference type="SAM" id="SignalP"/>
    </source>
</evidence>
<dbReference type="PROSITE" id="PS50213">
    <property type="entry name" value="FAS1"/>
    <property type="match status" value="1"/>
</dbReference>
<dbReference type="EMBL" id="BDOQ01000013">
    <property type="protein sequence ID" value="GBG15042.1"/>
    <property type="molecule type" value="Genomic_DNA"/>
</dbReference>
<evidence type="ECO:0000313" key="4">
    <source>
        <dbReference type="Proteomes" id="UP000245081"/>
    </source>
</evidence>
<dbReference type="Gene3D" id="2.30.180.10">
    <property type="entry name" value="FAS1 domain"/>
    <property type="match status" value="1"/>
</dbReference>
<keyword evidence="4" id="KW-1185">Reference proteome</keyword>
<accession>A0A2R5F9Y1</accession>
<organism evidence="3 4">
    <name type="scientific">Novimethylophilus kurashikiensis</name>
    <dbReference type="NCBI Taxonomy" id="1825523"/>
    <lineage>
        <taxon>Bacteria</taxon>
        <taxon>Pseudomonadati</taxon>
        <taxon>Pseudomonadota</taxon>
        <taxon>Betaproteobacteria</taxon>
        <taxon>Nitrosomonadales</taxon>
        <taxon>Methylophilaceae</taxon>
        <taxon>Novimethylophilus</taxon>
    </lineage>
</organism>
<comment type="caution">
    <text evidence="3">The sequence shown here is derived from an EMBL/GenBank/DDBJ whole genome shotgun (WGS) entry which is preliminary data.</text>
</comment>
<evidence type="ECO:0000259" key="2">
    <source>
        <dbReference type="PROSITE" id="PS50213"/>
    </source>
</evidence>
<dbReference type="FunFam" id="2.30.180.10:FF:000032">
    <property type="entry name" value="Fasciclin domain-containing protein, putative"/>
    <property type="match status" value="1"/>
</dbReference>
<dbReference type="GO" id="GO:0005615">
    <property type="term" value="C:extracellular space"/>
    <property type="evidence" value="ECO:0007669"/>
    <property type="project" value="TreeGrafter"/>
</dbReference>
<dbReference type="PANTHER" id="PTHR10900">
    <property type="entry name" value="PERIOSTIN-RELATED"/>
    <property type="match status" value="1"/>
</dbReference>
<reference evidence="3 4" key="1">
    <citation type="journal article" date="2018" name="Environ. Microbiol.">
        <title>Isolation and genomic characterization of Novimethylophilus kurashikiensis gen. nov. sp. nov., a new lanthanide-dependent methylotrophic species of Methylophilaceae.</title>
        <authorList>
            <person name="Lv H."/>
            <person name="Sahin N."/>
            <person name="Tani A."/>
        </authorList>
    </citation>
    <scope>NUCLEOTIDE SEQUENCE [LARGE SCALE GENOMIC DNA]</scope>
    <source>
        <strain evidence="3 4">La2-4</strain>
    </source>
</reference>
<dbReference type="RefSeq" id="WP_109016206.1">
    <property type="nucleotide sequence ID" value="NZ_BDOQ01000013.1"/>
</dbReference>
<proteinExistence type="predicted"/>
<feature type="domain" description="FAS1" evidence="2">
    <location>
        <begin position="22"/>
        <end position="150"/>
    </location>
</feature>